<feature type="transmembrane region" description="Helical" evidence="1">
    <location>
        <begin position="312"/>
        <end position="332"/>
    </location>
</feature>
<evidence type="ECO:0008006" key="5">
    <source>
        <dbReference type="Google" id="ProtNLM"/>
    </source>
</evidence>
<dbReference type="Gene3D" id="3.30.70.100">
    <property type="match status" value="1"/>
</dbReference>
<dbReference type="SUPFAM" id="SSF82689">
    <property type="entry name" value="Mechanosensitive channel protein MscS (YggB), C-terminal domain"/>
    <property type="match status" value="1"/>
</dbReference>
<evidence type="ECO:0000256" key="1">
    <source>
        <dbReference type="SAM" id="Phobius"/>
    </source>
</evidence>
<feature type="chain" id="PRO_5016273108" description="Small-conductance mechanosensitive channel" evidence="2">
    <location>
        <begin position="26"/>
        <end position="564"/>
    </location>
</feature>
<organism evidence="3 4">
    <name type="scientific">Granulosicoccus antarcticus IMCC3135</name>
    <dbReference type="NCBI Taxonomy" id="1192854"/>
    <lineage>
        <taxon>Bacteria</taxon>
        <taxon>Pseudomonadati</taxon>
        <taxon>Pseudomonadota</taxon>
        <taxon>Gammaproteobacteria</taxon>
        <taxon>Chromatiales</taxon>
        <taxon>Granulosicoccaceae</taxon>
        <taxon>Granulosicoccus</taxon>
    </lineage>
</organism>
<sequence length="564" mass="63405">MTQCLPRSSSLIALVLYMLLMPAWAQQSVTPEAVDPTLASSSNSSSPSKLERLAYTQNVLTQKLQERRALGEKITTANEQDKKDLSLQADEMTKDIQQLRVTLENLAIGGIDTGLFVDETSTDDGDWRKDIALIAQPVLESLKELTEKPRRLKELNDQIDLHQREADVATAALVNLSPLLQQNPQQQLANSLNGLKKLWEDRLSDSQSNMEIARYQIVELQGDKTLSQSIFESIKQFATGRGLTLLIAISVASAVYFGIRFLLRGYRAALSDNTEHESRTRYRLAAYSVHALTFLLILIAVFVVFYERGDVLLLGLLILLIVGLALGIRQLLPQYISEARLLLNVGPMRESERIRFRGLPWRVESINMYTVLRNPELHGVLRIPLAEFHGMTSRPSGKNPWFPSSRGDTILLDGTELLEVTGQNPDTVELKYRGGQTVSIPTADYYTMSMINLSRGATFGVTGLFGIDYRHQDISHTHVPKILRDAVRESLSQTDLNEFVKDTRVELKEANASSIDYWIFVTCDSRAAKSYRKIERLIQNACIEACTRESLEIPYPHISVVNKN</sequence>
<accession>A0A2Z2NKK2</accession>
<dbReference type="KEGG" id="gai:IMCC3135_04660"/>
<feature type="transmembrane region" description="Helical" evidence="1">
    <location>
        <begin position="284"/>
        <end position="306"/>
    </location>
</feature>
<feature type="transmembrane region" description="Helical" evidence="1">
    <location>
        <begin position="243"/>
        <end position="263"/>
    </location>
</feature>
<keyword evidence="4" id="KW-1185">Reference proteome</keyword>
<protein>
    <recommendedName>
        <fullName evidence="5">Small-conductance mechanosensitive channel</fullName>
    </recommendedName>
</protein>
<keyword evidence="1" id="KW-0812">Transmembrane</keyword>
<keyword evidence="2" id="KW-0732">Signal</keyword>
<reference evidence="3 4" key="1">
    <citation type="submission" date="2016-12" db="EMBL/GenBank/DDBJ databases">
        <authorList>
            <person name="Song W.-J."/>
            <person name="Kurnit D.M."/>
        </authorList>
    </citation>
    <scope>NUCLEOTIDE SEQUENCE [LARGE SCALE GENOMIC DNA]</scope>
    <source>
        <strain evidence="3 4">IMCC3135</strain>
    </source>
</reference>
<gene>
    <name evidence="3" type="ORF">IMCC3135_04660</name>
</gene>
<dbReference type="InterPro" id="IPR011066">
    <property type="entry name" value="MscS_channel_C_sf"/>
</dbReference>
<evidence type="ECO:0000256" key="2">
    <source>
        <dbReference type="SAM" id="SignalP"/>
    </source>
</evidence>
<evidence type="ECO:0000313" key="3">
    <source>
        <dbReference type="EMBL" id="ASJ71045.1"/>
    </source>
</evidence>
<name>A0A2Z2NKK2_9GAMM</name>
<proteinExistence type="predicted"/>
<dbReference type="GO" id="GO:0016020">
    <property type="term" value="C:membrane"/>
    <property type="evidence" value="ECO:0007669"/>
    <property type="project" value="InterPro"/>
</dbReference>
<dbReference type="RefSeq" id="WP_088916528.1">
    <property type="nucleotide sequence ID" value="NZ_CP018632.1"/>
</dbReference>
<dbReference type="AlphaFoldDB" id="A0A2Z2NKK2"/>
<keyword evidence="1" id="KW-1133">Transmembrane helix</keyword>
<dbReference type="EMBL" id="CP018632">
    <property type="protein sequence ID" value="ASJ71045.1"/>
    <property type="molecule type" value="Genomic_DNA"/>
</dbReference>
<evidence type="ECO:0000313" key="4">
    <source>
        <dbReference type="Proteomes" id="UP000250079"/>
    </source>
</evidence>
<keyword evidence="1" id="KW-0472">Membrane</keyword>
<dbReference type="Proteomes" id="UP000250079">
    <property type="component" value="Chromosome"/>
</dbReference>
<dbReference type="OrthoDB" id="227003at2"/>
<feature type="signal peptide" evidence="2">
    <location>
        <begin position="1"/>
        <end position="25"/>
    </location>
</feature>